<feature type="non-terminal residue" evidence="2">
    <location>
        <position position="128"/>
    </location>
</feature>
<dbReference type="AlphaFoldDB" id="A0A6A4HZF5"/>
<evidence type="ECO:0000313" key="2">
    <source>
        <dbReference type="EMBL" id="KAE9403421.1"/>
    </source>
</evidence>
<keyword evidence="3" id="KW-1185">Reference proteome</keyword>
<sequence>MQAFKIAVFERKDHEVDPPLRRSKRLSCKVAVSSGETALELASRTRLSISGPVTPPKRNRKVAFEDAEEKPREVQMAKKRKIEKPKLKENRTSNAKAIGEKTRQTFGERVIMRTITNRSKGKKSTVGV</sequence>
<organism evidence="2 3">
    <name type="scientific">Gymnopus androsaceus JB14</name>
    <dbReference type="NCBI Taxonomy" id="1447944"/>
    <lineage>
        <taxon>Eukaryota</taxon>
        <taxon>Fungi</taxon>
        <taxon>Dikarya</taxon>
        <taxon>Basidiomycota</taxon>
        <taxon>Agaricomycotina</taxon>
        <taxon>Agaricomycetes</taxon>
        <taxon>Agaricomycetidae</taxon>
        <taxon>Agaricales</taxon>
        <taxon>Marasmiineae</taxon>
        <taxon>Omphalotaceae</taxon>
        <taxon>Gymnopus</taxon>
    </lineage>
</organism>
<protein>
    <submittedName>
        <fullName evidence="2">Uncharacterized protein</fullName>
    </submittedName>
</protein>
<accession>A0A6A4HZF5</accession>
<feature type="region of interest" description="Disordered" evidence="1">
    <location>
        <begin position="49"/>
        <end position="105"/>
    </location>
</feature>
<dbReference type="EMBL" id="ML769425">
    <property type="protein sequence ID" value="KAE9403421.1"/>
    <property type="molecule type" value="Genomic_DNA"/>
</dbReference>
<dbReference type="Proteomes" id="UP000799118">
    <property type="component" value="Unassembled WGS sequence"/>
</dbReference>
<proteinExistence type="predicted"/>
<evidence type="ECO:0000256" key="1">
    <source>
        <dbReference type="SAM" id="MobiDB-lite"/>
    </source>
</evidence>
<gene>
    <name evidence="2" type="ORF">BT96DRAFT_917520</name>
</gene>
<reference evidence="2" key="1">
    <citation type="journal article" date="2019" name="Environ. Microbiol.">
        <title>Fungal ecological strategies reflected in gene transcription - a case study of two litter decomposers.</title>
        <authorList>
            <person name="Barbi F."/>
            <person name="Kohler A."/>
            <person name="Barry K."/>
            <person name="Baskaran P."/>
            <person name="Daum C."/>
            <person name="Fauchery L."/>
            <person name="Ihrmark K."/>
            <person name="Kuo A."/>
            <person name="LaButti K."/>
            <person name="Lipzen A."/>
            <person name="Morin E."/>
            <person name="Grigoriev I.V."/>
            <person name="Henrissat B."/>
            <person name="Lindahl B."/>
            <person name="Martin F."/>
        </authorList>
    </citation>
    <scope>NUCLEOTIDE SEQUENCE</scope>
    <source>
        <strain evidence="2">JB14</strain>
    </source>
</reference>
<name>A0A6A4HZF5_9AGAR</name>
<evidence type="ECO:0000313" key="3">
    <source>
        <dbReference type="Proteomes" id="UP000799118"/>
    </source>
</evidence>